<dbReference type="Proteomes" id="UP000075884">
    <property type="component" value="Unassembled WGS sequence"/>
</dbReference>
<protein>
    <submittedName>
        <fullName evidence="1">Uncharacterized protein</fullName>
    </submittedName>
</protein>
<evidence type="ECO:0000313" key="2">
    <source>
        <dbReference type="Proteomes" id="UP000075884"/>
    </source>
</evidence>
<reference evidence="2" key="1">
    <citation type="submission" date="2013-03" db="EMBL/GenBank/DDBJ databases">
        <title>The Genome Sequence of Anopheles dirus WRAIR2.</title>
        <authorList>
            <consortium name="The Broad Institute Genomics Platform"/>
            <person name="Neafsey D.E."/>
            <person name="Walton C."/>
            <person name="Walker B."/>
            <person name="Young S.K."/>
            <person name="Zeng Q."/>
            <person name="Gargeya S."/>
            <person name="Fitzgerald M."/>
            <person name="Haas B."/>
            <person name="Abouelleil A."/>
            <person name="Allen A.W."/>
            <person name="Alvarado L."/>
            <person name="Arachchi H.M."/>
            <person name="Berlin A.M."/>
            <person name="Chapman S.B."/>
            <person name="Gainer-Dewar J."/>
            <person name="Goldberg J."/>
            <person name="Griggs A."/>
            <person name="Gujja S."/>
            <person name="Hansen M."/>
            <person name="Howarth C."/>
            <person name="Imamovic A."/>
            <person name="Ireland A."/>
            <person name="Larimer J."/>
            <person name="McCowan C."/>
            <person name="Murphy C."/>
            <person name="Pearson M."/>
            <person name="Poon T.W."/>
            <person name="Priest M."/>
            <person name="Roberts A."/>
            <person name="Saif S."/>
            <person name="Shea T."/>
            <person name="Sisk P."/>
            <person name="Sykes S."/>
            <person name="Wortman J."/>
            <person name="Nusbaum C."/>
            <person name="Birren B."/>
        </authorList>
    </citation>
    <scope>NUCLEOTIDE SEQUENCE [LARGE SCALE GENOMIC DNA]</scope>
    <source>
        <strain evidence="2">WRAIR2</strain>
    </source>
</reference>
<organism evidence="1 2">
    <name type="scientific">Anopheles dirus</name>
    <dbReference type="NCBI Taxonomy" id="7168"/>
    <lineage>
        <taxon>Eukaryota</taxon>
        <taxon>Metazoa</taxon>
        <taxon>Ecdysozoa</taxon>
        <taxon>Arthropoda</taxon>
        <taxon>Hexapoda</taxon>
        <taxon>Insecta</taxon>
        <taxon>Pterygota</taxon>
        <taxon>Neoptera</taxon>
        <taxon>Endopterygota</taxon>
        <taxon>Diptera</taxon>
        <taxon>Nematocera</taxon>
        <taxon>Culicoidea</taxon>
        <taxon>Culicidae</taxon>
        <taxon>Anophelinae</taxon>
        <taxon>Anopheles</taxon>
    </lineage>
</organism>
<dbReference type="AlphaFoldDB" id="A0A182NLP4"/>
<dbReference type="EnsemblMetazoa" id="ADIR008575-RA">
    <property type="protein sequence ID" value="ADIR008575-PA"/>
    <property type="gene ID" value="ADIR008575"/>
</dbReference>
<dbReference type="VEuPathDB" id="VectorBase:ADIR008575"/>
<sequence>MYAAPGSTQIYLQGRLGRLIAIVTGCLELSNVLRGVDSSALRKCLICFSSNRSNVMKDFGIVK</sequence>
<accession>A0A182NLP4</accession>
<reference evidence="1" key="2">
    <citation type="submission" date="2020-05" db="UniProtKB">
        <authorList>
            <consortium name="EnsemblMetazoa"/>
        </authorList>
    </citation>
    <scope>IDENTIFICATION</scope>
    <source>
        <strain evidence="1">WRAIR2</strain>
    </source>
</reference>
<evidence type="ECO:0000313" key="1">
    <source>
        <dbReference type="EnsemblMetazoa" id="ADIR008575-PA"/>
    </source>
</evidence>
<proteinExistence type="predicted"/>
<name>A0A182NLP4_9DIPT</name>
<keyword evidence="2" id="KW-1185">Reference proteome</keyword>